<feature type="non-terminal residue" evidence="1">
    <location>
        <position position="48"/>
    </location>
</feature>
<proteinExistence type="predicted"/>
<evidence type="ECO:0000313" key="1">
    <source>
        <dbReference type="EMBL" id="SVC92929.1"/>
    </source>
</evidence>
<accession>A0A382R5B1</accession>
<name>A0A382R5B1_9ZZZZ</name>
<dbReference type="EMBL" id="UINC01119246">
    <property type="protein sequence ID" value="SVC92929.1"/>
    <property type="molecule type" value="Genomic_DNA"/>
</dbReference>
<sequence length="48" mass="5671">MILDLFYKTKGNLDQINIAIDEKLASRGYRKITLFEEFVKNRIAINPR</sequence>
<gene>
    <name evidence="1" type="ORF">METZ01_LOCUS345783</name>
</gene>
<organism evidence="1">
    <name type="scientific">marine metagenome</name>
    <dbReference type="NCBI Taxonomy" id="408172"/>
    <lineage>
        <taxon>unclassified sequences</taxon>
        <taxon>metagenomes</taxon>
        <taxon>ecological metagenomes</taxon>
    </lineage>
</organism>
<reference evidence="1" key="1">
    <citation type="submission" date="2018-05" db="EMBL/GenBank/DDBJ databases">
        <authorList>
            <person name="Lanie J.A."/>
            <person name="Ng W.-L."/>
            <person name="Kazmierczak K.M."/>
            <person name="Andrzejewski T.M."/>
            <person name="Davidsen T.M."/>
            <person name="Wayne K.J."/>
            <person name="Tettelin H."/>
            <person name="Glass J.I."/>
            <person name="Rusch D."/>
            <person name="Podicherti R."/>
            <person name="Tsui H.-C.T."/>
            <person name="Winkler M.E."/>
        </authorList>
    </citation>
    <scope>NUCLEOTIDE SEQUENCE</scope>
</reference>
<protein>
    <submittedName>
        <fullName evidence="1">Uncharacterized protein</fullName>
    </submittedName>
</protein>
<dbReference type="AlphaFoldDB" id="A0A382R5B1"/>